<proteinExistence type="predicted"/>
<name>A0AAJ1WXL9_9HYPH</name>
<evidence type="ECO:0000313" key="2">
    <source>
        <dbReference type="Proteomes" id="UP001223420"/>
    </source>
</evidence>
<gene>
    <name evidence="1" type="ORF">QO001_005686</name>
</gene>
<sequence length="79" mass="8722">MLAEQPNLRQDLGRVSGLRNLALEPGTRDATTFMKFIGYPSNPDGAGPAFSPTERRPEHIFVGEDRCSSPESAERAEFK</sequence>
<dbReference type="RefSeq" id="WP_230367919.1">
    <property type="nucleotide sequence ID" value="NZ_JAJALK010000017.1"/>
</dbReference>
<protein>
    <submittedName>
        <fullName evidence="1">Uncharacterized protein</fullName>
    </submittedName>
</protein>
<comment type="caution">
    <text evidence="1">The sequence shown here is derived from an EMBL/GenBank/DDBJ whole genome shotgun (WGS) entry which is preliminary data.</text>
</comment>
<reference evidence="1" key="1">
    <citation type="submission" date="2023-07" db="EMBL/GenBank/DDBJ databases">
        <title>Genomic Encyclopedia of Type Strains, Phase IV (KMG-IV): sequencing the most valuable type-strain genomes for metagenomic binning, comparative biology and taxonomic classification.</title>
        <authorList>
            <person name="Goeker M."/>
        </authorList>
    </citation>
    <scope>NUCLEOTIDE SEQUENCE</scope>
    <source>
        <strain evidence="1">DSM 19569</strain>
    </source>
</reference>
<accession>A0AAJ1WXL9</accession>
<dbReference type="EMBL" id="JAUSWL010000017">
    <property type="protein sequence ID" value="MDQ0546734.1"/>
    <property type="molecule type" value="Genomic_DNA"/>
</dbReference>
<evidence type="ECO:0000313" key="1">
    <source>
        <dbReference type="EMBL" id="MDQ0546734.1"/>
    </source>
</evidence>
<dbReference type="AlphaFoldDB" id="A0AAJ1WXL9"/>
<organism evidence="1 2">
    <name type="scientific">Methylobacterium brachiatum</name>
    <dbReference type="NCBI Taxonomy" id="269660"/>
    <lineage>
        <taxon>Bacteria</taxon>
        <taxon>Pseudomonadati</taxon>
        <taxon>Pseudomonadota</taxon>
        <taxon>Alphaproteobacteria</taxon>
        <taxon>Hyphomicrobiales</taxon>
        <taxon>Methylobacteriaceae</taxon>
        <taxon>Methylobacterium</taxon>
    </lineage>
</organism>
<dbReference type="Proteomes" id="UP001223420">
    <property type="component" value="Unassembled WGS sequence"/>
</dbReference>